<gene>
    <name evidence="2" type="ORF">DR999_PMT11459</name>
</gene>
<evidence type="ECO:0000313" key="2">
    <source>
        <dbReference type="EMBL" id="TFK05829.1"/>
    </source>
</evidence>
<reference evidence="2 3" key="1">
    <citation type="submission" date="2019-04" db="EMBL/GenBank/DDBJ databases">
        <title>Draft genome of the big-headed turtle Platysternon megacephalum.</title>
        <authorList>
            <person name="Gong S."/>
        </authorList>
    </citation>
    <scope>NUCLEOTIDE SEQUENCE [LARGE SCALE GENOMIC DNA]</scope>
    <source>
        <strain evidence="2">DO16091913</strain>
        <tissue evidence="2">Muscle</tissue>
    </source>
</reference>
<sequence>MQRTQLSWSFHAQALQQSLPRRESGEDTWLCGCAWQGCGDSVLPATPQGQSALNSSSTSRSSSHDPAPCHGTGLPISACTGEKAMFSWMAGNNKDVAHM</sequence>
<evidence type="ECO:0000313" key="3">
    <source>
        <dbReference type="Proteomes" id="UP000297703"/>
    </source>
</evidence>
<name>A0A4D9E6C4_9SAUR</name>
<comment type="caution">
    <text evidence="2">The sequence shown here is derived from an EMBL/GenBank/DDBJ whole genome shotgun (WGS) entry which is preliminary data.</text>
</comment>
<feature type="compositionally biased region" description="Low complexity" evidence="1">
    <location>
        <begin position="51"/>
        <end position="61"/>
    </location>
</feature>
<evidence type="ECO:0000256" key="1">
    <source>
        <dbReference type="SAM" id="MobiDB-lite"/>
    </source>
</evidence>
<reference evidence="2 3" key="2">
    <citation type="submission" date="2019-04" db="EMBL/GenBank/DDBJ databases">
        <title>The genome sequence of big-headed turtle.</title>
        <authorList>
            <person name="Gong S."/>
        </authorList>
    </citation>
    <scope>NUCLEOTIDE SEQUENCE [LARGE SCALE GENOMIC DNA]</scope>
    <source>
        <strain evidence="2">DO16091913</strain>
        <tissue evidence="2">Muscle</tissue>
    </source>
</reference>
<protein>
    <submittedName>
        <fullName evidence="2">Organic solute transporter subunit alpha</fullName>
    </submittedName>
</protein>
<dbReference type="AlphaFoldDB" id="A0A4D9E6C4"/>
<organism evidence="2 3">
    <name type="scientific">Platysternon megacephalum</name>
    <name type="common">big-headed turtle</name>
    <dbReference type="NCBI Taxonomy" id="55544"/>
    <lineage>
        <taxon>Eukaryota</taxon>
        <taxon>Metazoa</taxon>
        <taxon>Chordata</taxon>
        <taxon>Craniata</taxon>
        <taxon>Vertebrata</taxon>
        <taxon>Euteleostomi</taxon>
        <taxon>Archelosauria</taxon>
        <taxon>Testudinata</taxon>
        <taxon>Testudines</taxon>
        <taxon>Cryptodira</taxon>
        <taxon>Durocryptodira</taxon>
        <taxon>Testudinoidea</taxon>
        <taxon>Platysternidae</taxon>
        <taxon>Platysternon</taxon>
    </lineage>
</organism>
<dbReference type="EMBL" id="QXTE01000107">
    <property type="protein sequence ID" value="TFK05829.1"/>
    <property type="molecule type" value="Genomic_DNA"/>
</dbReference>
<accession>A0A4D9E6C4</accession>
<keyword evidence="3" id="KW-1185">Reference proteome</keyword>
<proteinExistence type="predicted"/>
<feature type="region of interest" description="Disordered" evidence="1">
    <location>
        <begin position="46"/>
        <end position="73"/>
    </location>
</feature>
<dbReference type="Proteomes" id="UP000297703">
    <property type="component" value="Unassembled WGS sequence"/>
</dbReference>